<evidence type="ECO:0000259" key="2">
    <source>
        <dbReference type="PROSITE" id="PS50200"/>
    </source>
</evidence>
<reference evidence="3 4" key="2">
    <citation type="submission" date="2018-11" db="EMBL/GenBank/DDBJ databases">
        <authorList>
            <consortium name="Pathogen Informatics"/>
        </authorList>
    </citation>
    <scope>NUCLEOTIDE SEQUENCE [LARGE SCALE GENOMIC DNA]</scope>
</reference>
<keyword evidence="1" id="KW-1133">Transmembrane helix</keyword>
<evidence type="ECO:0000313" key="5">
    <source>
        <dbReference type="WBParaSite" id="ASIM_0000916301-mRNA-1"/>
    </source>
</evidence>
<dbReference type="InterPro" id="IPR000159">
    <property type="entry name" value="RA_dom"/>
</dbReference>
<dbReference type="WBParaSite" id="ASIM_0000916301-mRNA-1">
    <property type="protein sequence ID" value="ASIM_0000916301-mRNA-1"/>
    <property type="gene ID" value="ASIM_0000916301"/>
</dbReference>
<evidence type="ECO:0000313" key="3">
    <source>
        <dbReference type="EMBL" id="VDK35127.1"/>
    </source>
</evidence>
<feature type="domain" description="Ras-associating" evidence="2">
    <location>
        <begin position="75"/>
        <end position="108"/>
    </location>
</feature>
<proteinExistence type="predicted"/>
<gene>
    <name evidence="3" type="ORF">ASIM_LOCUS8901</name>
</gene>
<evidence type="ECO:0000256" key="1">
    <source>
        <dbReference type="SAM" id="Phobius"/>
    </source>
</evidence>
<keyword evidence="1" id="KW-0472">Membrane</keyword>
<dbReference type="EMBL" id="UYRR01025536">
    <property type="protein sequence ID" value="VDK35127.1"/>
    <property type="molecule type" value="Genomic_DNA"/>
</dbReference>
<accession>A0A0M3JNC3</accession>
<sequence length="108" mass="12375">MDYICRFSMLVQFIVCGIITRMFANIIAFRELVRGTNPLRASRSNPDISEHNVLMPASLSNNISQYYQPAQAICPEHVLKVYRADQSFKYLTVYKETTAQNVVQLALQ</sequence>
<organism evidence="5">
    <name type="scientific">Anisakis simplex</name>
    <name type="common">Herring worm</name>
    <dbReference type="NCBI Taxonomy" id="6269"/>
    <lineage>
        <taxon>Eukaryota</taxon>
        <taxon>Metazoa</taxon>
        <taxon>Ecdysozoa</taxon>
        <taxon>Nematoda</taxon>
        <taxon>Chromadorea</taxon>
        <taxon>Rhabditida</taxon>
        <taxon>Spirurina</taxon>
        <taxon>Ascaridomorpha</taxon>
        <taxon>Ascaridoidea</taxon>
        <taxon>Anisakidae</taxon>
        <taxon>Anisakis</taxon>
        <taxon>Anisakis simplex complex</taxon>
    </lineage>
</organism>
<name>A0A0M3JNC3_ANISI</name>
<reference evidence="5" key="1">
    <citation type="submission" date="2017-02" db="UniProtKB">
        <authorList>
            <consortium name="WormBaseParasite"/>
        </authorList>
    </citation>
    <scope>IDENTIFICATION</scope>
</reference>
<keyword evidence="1" id="KW-0812">Transmembrane</keyword>
<dbReference type="AlphaFoldDB" id="A0A0M3JNC3"/>
<dbReference type="OrthoDB" id="21144at2759"/>
<dbReference type="GO" id="GO:0007165">
    <property type="term" value="P:signal transduction"/>
    <property type="evidence" value="ECO:0007669"/>
    <property type="project" value="InterPro"/>
</dbReference>
<protein>
    <submittedName>
        <fullName evidence="5">Rap guanine nucleotide exchange factor (inferred by orthology to a C. elegans protein)</fullName>
    </submittedName>
</protein>
<dbReference type="Proteomes" id="UP000267096">
    <property type="component" value="Unassembled WGS sequence"/>
</dbReference>
<feature type="transmembrane region" description="Helical" evidence="1">
    <location>
        <begin position="6"/>
        <end position="24"/>
    </location>
</feature>
<dbReference type="PROSITE" id="PS50200">
    <property type="entry name" value="RA"/>
    <property type="match status" value="1"/>
</dbReference>
<evidence type="ECO:0000313" key="4">
    <source>
        <dbReference type="Proteomes" id="UP000267096"/>
    </source>
</evidence>
<keyword evidence="4" id="KW-1185">Reference proteome</keyword>